<organism evidence="2">
    <name type="scientific">uncultured Nocardioides sp</name>
    <dbReference type="NCBI Taxonomy" id="198441"/>
    <lineage>
        <taxon>Bacteria</taxon>
        <taxon>Bacillati</taxon>
        <taxon>Actinomycetota</taxon>
        <taxon>Actinomycetes</taxon>
        <taxon>Propionibacteriales</taxon>
        <taxon>Nocardioidaceae</taxon>
        <taxon>Nocardioides</taxon>
        <taxon>environmental samples</taxon>
    </lineage>
</organism>
<gene>
    <name evidence="2" type="ORF">AVDCRST_MAG06-879</name>
</gene>
<dbReference type="AlphaFoldDB" id="A0A6J4NBL2"/>
<dbReference type="SUPFAM" id="SSF55961">
    <property type="entry name" value="Bet v1-like"/>
    <property type="match status" value="1"/>
</dbReference>
<reference evidence="2" key="1">
    <citation type="submission" date="2020-02" db="EMBL/GenBank/DDBJ databases">
        <authorList>
            <person name="Meier V. D."/>
        </authorList>
    </citation>
    <scope>NUCLEOTIDE SEQUENCE</scope>
    <source>
        <strain evidence="2">AVDCRST_MAG06</strain>
    </source>
</reference>
<sequence length="39" mass="4525">MSQIQKSIDVDVPVRTAYDQWTQFESFPQFMSGVESITQ</sequence>
<dbReference type="Pfam" id="PF03364">
    <property type="entry name" value="Polyketide_cyc"/>
    <property type="match status" value="1"/>
</dbReference>
<dbReference type="Gene3D" id="3.30.530.20">
    <property type="match status" value="1"/>
</dbReference>
<name>A0A6J4NBL2_9ACTN</name>
<evidence type="ECO:0000313" key="2">
    <source>
        <dbReference type="EMBL" id="CAA9380187.1"/>
    </source>
</evidence>
<dbReference type="InterPro" id="IPR005031">
    <property type="entry name" value="COQ10_START"/>
</dbReference>
<proteinExistence type="predicted"/>
<feature type="domain" description="Coenzyme Q-binding protein COQ10 START" evidence="1">
    <location>
        <begin position="10"/>
        <end position="38"/>
    </location>
</feature>
<evidence type="ECO:0000259" key="1">
    <source>
        <dbReference type="Pfam" id="PF03364"/>
    </source>
</evidence>
<protein>
    <recommendedName>
        <fullName evidence="1">Coenzyme Q-binding protein COQ10 START domain-containing protein</fullName>
    </recommendedName>
</protein>
<dbReference type="EMBL" id="CADCUP010000061">
    <property type="protein sequence ID" value="CAA9380187.1"/>
    <property type="molecule type" value="Genomic_DNA"/>
</dbReference>
<feature type="non-terminal residue" evidence="2">
    <location>
        <position position="39"/>
    </location>
</feature>
<accession>A0A6J4NBL2</accession>
<dbReference type="InterPro" id="IPR023393">
    <property type="entry name" value="START-like_dom_sf"/>
</dbReference>